<dbReference type="STRING" id="1095778.SAMN04489842_1024"/>
<keyword evidence="1" id="KW-0812">Transmembrane</keyword>
<organism evidence="2 3">
    <name type="scientific">Natronobacterium texcoconense</name>
    <dbReference type="NCBI Taxonomy" id="1095778"/>
    <lineage>
        <taxon>Archaea</taxon>
        <taxon>Methanobacteriati</taxon>
        <taxon>Methanobacteriota</taxon>
        <taxon>Stenosarchaea group</taxon>
        <taxon>Halobacteria</taxon>
        <taxon>Halobacteriales</taxon>
        <taxon>Natrialbaceae</taxon>
        <taxon>Natronobacterium</taxon>
    </lineage>
</organism>
<gene>
    <name evidence="2" type="ORF">SAMN04489842_1024</name>
</gene>
<dbReference type="Proteomes" id="UP000198848">
    <property type="component" value="Unassembled WGS sequence"/>
</dbReference>
<keyword evidence="1" id="KW-0472">Membrane</keyword>
<reference evidence="3" key="1">
    <citation type="submission" date="2016-10" db="EMBL/GenBank/DDBJ databases">
        <authorList>
            <person name="Varghese N."/>
            <person name="Submissions S."/>
        </authorList>
    </citation>
    <scope>NUCLEOTIDE SEQUENCE [LARGE SCALE GENOMIC DNA]</scope>
    <source>
        <strain evidence="3">DSM 24767</strain>
    </source>
</reference>
<feature type="transmembrane region" description="Helical" evidence="1">
    <location>
        <begin position="367"/>
        <end position="387"/>
    </location>
</feature>
<evidence type="ECO:0000313" key="3">
    <source>
        <dbReference type="Proteomes" id="UP000198848"/>
    </source>
</evidence>
<evidence type="ECO:0000313" key="2">
    <source>
        <dbReference type="EMBL" id="SDQ50495.1"/>
    </source>
</evidence>
<feature type="transmembrane region" description="Helical" evidence="1">
    <location>
        <begin position="229"/>
        <end position="252"/>
    </location>
</feature>
<feature type="transmembrane region" description="Helical" evidence="1">
    <location>
        <begin position="312"/>
        <end position="329"/>
    </location>
</feature>
<keyword evidence="3" id="KW-1185">Reference proteome</keyword>
<evidence type="ECO:0000256" key="1">
    <source>
        <dbReference type="SAM" id="Phobius"/>
    </source>
</evidence>
<protein>
    <submittedName>
        <fullName evidence="2">Uncharacterized protein</fullName>
    </submittedName>
</protein>
<proteinExistence type="predicted"/>
<keyword evidence="1" id="KW-1133">Transmembrane helix</keyword>
<dbReference type="EMBL" id="FNLC01000001">
    <property type="protein sequence ID" value="SDQ50495.1"/>
    <property type="molecule type" value="Genomic_DNA"/>
</dbReference>
<sequence length="403" mass="42290">MPCTSSPRRQFNRPRKFVIFGLLSLVAVVAVVAASSGLVVAAHPPLSICGVCDSVDGATDPGTLDVHVDEDGDSRWVARVPVNESTAERYGSDSAALEAAVDDGWYRHDVAIDDARNIESSIDDGVVTVEYDVPEVADSAVGDGRVLDYFYAGGTQYRYDVRAERVTIHLPEEMQVANDPPNADQEDGSLTWTADDGFSSRTYVAYGPDGIAGSLASWASVGVVFGPLLLSHGVVAGLVPAATIGVAAIVVGRFDRQSTRRRAIGERGENVLERVCSRSGLPLERRTLLGIVVGMSILLGVGGWLLFGTGPAILLGTFGVAGTSFLLLGHGLESGSSTWPVGLLAVTVPFVATTAFAPYYVLGFGPLVAGLLFVPWAVGACLGGYVLSLVGRRVGRTVAQHDT</sequence>
<name>A0A1H1BET9_NATTX</name>
<feature type="transmembrane region" description="Helical" evidence="1">
    <location>
        <begin position="287"/>
        <end position="306"/>
    </location>
</feature>
<dbReference type="RefSeq" id="WP_139169242.1">
    <property type="nucleotide sequence ID" value="NZ_FNLC01000001.1"/>
</dbReference>
<feature type="transmembrane region" description="Helical" evidence="1">
    <location>
        <begin position="341"/>
        <end position="361"/>
    </location>
</feature>
<dbReference type="AlphaFoldDB" id="A0A1H1BET9"/>
<accession>A0A1H1BET9</accession>